<evidence type="ECO:0000313" key="8">
    <source>
        <dbReference type="EMBL" id="KAL3818384.1"/>
    </source>
</evidence>
<dbReference type="AlphaFoldDB" id="A0ABD3S1M4"/>
<keyword evidence="3" id="KW-0238">DNA-binding</keyword>
<dbReference type="GO" id="GO:0005634">
    <property type="term" value="C:nucleus"/>
    <property type="evidence" value="ECO:0007669"/>
    <property type="project" value="UniProtKB-SubCell"/>
</dbReference>
<dbReference type="GO" id="GO:0003677">
    <property type="term" value="F:DNA binding"/>
    <property type="evidence" value="ECO:0007669"/>
    <property type="project" value="UniProtKB-KW"/>
</dbReference>
<keyword evidence="2" id="KW-0805">Transcription regulation</keyword>
<dbReference type="Gene3D" id="1.10.10.60">
    <property type="entry name" value="Homeodomain-like"/>
    <property type="match status" value="1"/>
</dbReference>
<evidence type="ECO:0000256" key="2">
    <source>
        <dbReference type="ARBA" id="ARBA00023015"/>
    </source>
</evidence>
<dbReference type="PANTHER" id="PTHR21654:SF84">
    <property type="entry name" value="SI:DKEY-66I24.7"/>
    <property type="match status" value="1"/>
</dbReference>
<proteinExistence type="predicted"/>
<dbReference type="CDD" id="cd12203">
    <property type="entry name" value="GT1"/>
    <property type="match status" value="1"/>
</dbReference>
<evidence type="ECO:0000256" key="1">
    <source>
        <dbReference type="ARBA" id="ARBA00004123"/>
    </source>
</evidence>
<organism evidence="8 9">
    <name type="scientific">Penstemon smallii</name>
    <dbReference type="NCBI Taxonomy" id="265156"/>
    <lineage>
        <taxon>Eukaryota</taxon>
        <taxon>Viridiplantae</taxon>
        <taxon>Streptophyta</taxon>
        <taxon>Embryophyta</taxon>
        <taxon>Tracheophyta</taxon>
        <taxon>Spermatophyta</taxon>
        <taxon>Magnoliopsida</taxon>
        <taxon>eudicotyledons</taxon>
        <taxon>Gunneridae</taxon>
        <taxon>Pentapetalae</taxon>
        <taxon>asterids</taxon>
        <taxon>lamiids</taxon>
        <taxon>Lamiales</taxon>
        <taxon>Plantaginaceae</taxon>
        <taxon>Cheloneae</taxon>
        <taxon>Penstemon</taxon>
    </lineage>
</organism>
<dbReference type="GO" id="GO:0006355">
    <property type="term" value="P:regulation of DNA-templated transcription"/>
    <property type="evidence" value="ECO:0007669"/>
    <property type="project" value="UniProtKB-ARBA"/>
</dbReference>
<keyword evidence="4" id="KW-0804">Transcription</keyword>
<dbReference type="Proteomes" id="UP001634393">
    <property type="component" value="Unassembled WGS sequence"/>
</dbReference>
<dbReference type="InterPro" id="IPR044822">
    <property type="entry name" value="Myb_DNA-bind_4"/>
</dbReference>
<accession>A0ABD3S1M4</accession>
<gene>
    <name evidence="8" type="ORF">ACJIZ3_004289</name>
</gene>
<dbReference type="PANTHER" id="PTHR21654">
    <property type="entry name" value="FI21293P1"/>
    <property type="match status" value="1"/>
</dbReference>
<evidence type="ECO:0000256" key="6">
    <source>
        <dbReference type="SAM" id="MobiDB-lite"/>
    </source>
</evidence>
<dbReference type="InterPro" id="IPR001005">
    <property type="entry name" value="SANT/Myb"/>
</dbReference>
<feature type="compositionally biased region" description="Basic residues" evidence="6">
    <location>
        <begin position="190"/>
        <end position="201"/>
    </location>
</feature>
<dbReference type="PROSITE" id="PS50090">
    <property type="entry name" value="MYB_LIKE"/>
    <property type="match status" value="1"/>
</dbReference>
<keyword evidence="5" id="KW-0539">Nucleus</keyword>
<sequence length="302" mass="36236">MIYNTPPGNLSPTPTVTTIPYPLLLHHHQQQTIMIPHPPTLPPFSGGGVAADDDDEFPRRDERFPQWNNQETRDFIEIRAQLEWDFNISQRNKDLWQMVVNRMMEKGYRRTIEQCKCKWKNLVNKYKELEASATDNGPLCPFFNELNAFFTSRATRMQQVQLDSPIHGHKKRKHISADQPHEEETQRVATGRRGKQQRKEKKSGESLTSVTLLQETLRNFFDQQQMIDLKFREIMEKREQERELFEHEWRQTMEYHEKERLVIEQAWREREEQRRLREESRAEKRDALLTALLNKLIRDENR</sequence>
<comment type="caution">
    <text evidence="8">The sequence shown here is derived from an EMBL/GenBank/DDBJ whole genome shotgun (WGS) entry which is preliminary data.</text>
</comment>
<evidence type="ECO:0000256" key="5">
    <source>
        <dbReference type="ARBA" id="ARBA00023242"/>
    </source>
</evidence>
<name>A0ABD3S1M4_9LAMI</name>
<dbReference type="EMBL" id="JBJXBP010000007">
    <property type="protein sequence ID" value="KAL3818384.1"/>
    <property type="molecule type" value="Genomic_DNA"/>
</dbReference>
<feature type="region of interest" description="Disordered" evidence="6">
    <location>
        <begin position="165"/>
        <end position="207"/>
    </location>
</feature>
<comment type="subcellular location">
    <subcellularLocation>
        <location evidence="1">Nucleus</location>
    </subcellularLocation>
</comment>
<dbReference type="FunFam" id="1.10.10.60:FF:000032">
    <property type="entry name" value="Zinc finger and SCAN domain-containing 20"/>
    <property type="match status" value="1"/>
</dbReference>
<evidence type="ECO:0000313" key="9">
    <source>
        <dbReference type="Proteomes" id="UP001634393"/>
    </source>
</evidence>
<protein>
    <recommendedName>
        <fullName evidence="7">Myb-like domain-containing protein</fullName>
    </recommendedName>
</protein>
<keyword evidence="9" id="KW-1185">Reference proteome</keyword>
<evidence type="ECO:0000256" key="3">
    <source>
        <dbReference type="ARBA" id="ARBA00023125"/>
    </source>
</evidence>
<reference evidence="8 9" key="1">
    <citation type="submission" date="2024-12" db="EMBL/GenBank/DDBJ databases">
        <title>The unique morphological basis and parallel evolutionary history of personate flowers in Penstemon.</title>
        <authorList>
            <person name="Depatie T.H."/>
            <person name="Wessinger C.A."/>
        </authorList>
    </citation>
    <scope>NUCLEOTIDE SEQUENCE [LARGE SCALE GENOMIC DNA]</scope>
    <source>
        <strain evidence="8">WTNN_2</strain>
        <tissue evidence="8">Leaf</tissue>
    </source>
</reference>
<dbReference type="Pfam" id="PF13837">
    <property type="entry name" value="Myb_DNA-bind_4"/>
    <property type="match status" value="1"/>
</dbReference>
<feature type="domain" description="Myb-like" evidence="7">
    <location>
        <begin position="59"/>
        <end position="123"/>
    </location>
</feature>
<feature type="compositionally biased region" description="Basic and acidic residues" evidence="6">
    <location>
        <begin position="175"/>
        <end position="186"/>
    </location>
</feature>
<evidence type="ECO:0000259" key="7">
    <source>
        <dbReference type="PROSITE" id="PS50090"/>
    </source>
</evidence>
<evidence type="ECO:0000256" key="4">
    <source>
        <dbReference type="ARBA" id="ARBA00023163"/>
    </source>
</evidence>